<name>A0A672NVE1_SINGR</name>
<proteinExistence type="predicted"/>
<feature type="compositionally biased region" description="Acidic residues" evidence="1">
    <location>
        <begin position="82"/>
        <end position="97"/>
    </location>
</feature>
<feature type="compositionally biased region" description="Basic and acidic residues" evidence="1">
    <location>
        <begin position="1"/>
        <end position="12"/>
    </location>
</feature>
<evidence type="ECO:0000313" key="3">
    <source>
        <dbReference type="Proteomes" id="UP000472262"/>
    </source>
</evidence>
<reference evidence="2" key="2">
    <citation type="submission" date="2025-09" db="UniProtKB">
        <authorList>
            <consortium name="Ensembl"/>
        </authorList>
    </citation>
    <scope>IDENTIFICATION</scope>
</reference>
<feature type="compositionally biased region" description="Basic and acidic residues" evidence="1">
    <location>
        <begin position="56"/>
        <end position="81"/>
    </location>
</feature>
<dbReference type="Proteomes" id="UP000472262">
    <property type="component" value="Unassembled WGS sequence"/>
</dbReference>
<accession>A0A672NVE1</accession>
<dbReference type="Ensembl" id="ENSSGRT00000056014.1">
    <property type="protein sequence ID" value="ENSSGRP00000052432.1"/>
    <property type="gene ID" value="ENSSGRG00000027707.1"/>
</dbReference>
<reference evidence="2" key="1">
    <citation type="submission" date="2025-08" db="UniProtKB">
        <authorList>
            <consortium name="Ensembl"/>
        </authorList>
    </citation>
    <scope>IDENTIFICATION</scope>
</reference>
<protein>
    <submittedName>
        <fullName evidence="2">Uncharacterized protein</fullName>
    </submittedName>
</protein>
<dbReference type="AlphaFoldDB" id="A0A672NVE1"/>
<feature type="region of interest" description="Disordered" evidence="1">
    <location>
        <begin position="1"/>
        <end position="24"/>
    </location>
</feature>
<organism evidence="2 3">
    <name type="scientific">Sinocyclocheilus grahami</name>
    <name type="common">Dianchi golden-line fish</name>
    <name type="synonym">Barbus grahami</name>
    <dbReference type="NCBI Taxonomy" id="75366"/>
    <lineage>
        <taxon>Eukaryota</taxon>
        <taxon>Metazoa</taxon>
        <taxon>Chordata</taxon>
        <taxon>Craniata</taxon>
        <taxon>Vertebrata</taxon>
        <taxon>Euteleostomi</taxon>
        <taxon>Actinopterygii</taxon>
        <taxon>Neopterygii</taxon>
        <taxon>Teleostei</taxon>
        <taxon>Ostariophysi</taxon>
        <taxon>Cypriniformes</taxon>
        <taxon>Cyprinidae</taxon>
        <taxon>Cyprininae</taxon>
        <taxon>Sinocyclocheilus</taxon>
    </lineage>
</organism>
<evidence type="ECO:0000256" key="1">
    <source>
        <dbReference type="SAM" id="MobiDB-lite"/>
    </source>
</evidence>
<dbReference type="OMA" id="HRGWREA"/>
<feature type="region of interest" description="Disordered" evidence="1">
    <location>
        <begin position="56"/>
        <end position="102"/>
    </location>
</feature>
<keyword evidence="3" id="KW-1185">Reference proteome</keyword>
<dbReference type="InParanoid" id="A0A672NVE1"/>
<evidence type="ECO:0000313" key="2">
    <source>
        <dbReference type="Ensembl" id="ENSSGRP00000052432.1"/>
    </source>
</evidence>
<sequence>MEDDSSLHRLEGSDPSVQVGGLIVKKKSASTEQHVFRAPAPRTSLLGLDLLAAQKRKEREGKESLDDQPKKSKVSSYKDWEEGQSDSGSDDENQEDGDSSKNTLFSTYCTLLFLLYAPPF</sequence>